<protein>
    <recommendedName>
        <fullName evidence="5">DUF58 domain-containing protein</fullName>
    </recommendedName>
</protein>
<keyword evidence="2" id="KW-1133">Transmembrane helix</keyword>
<dbReference type="AlphaFoldDB" id="A0A1I7GSE6"/>
<evidence type="ECO:0000256" key="1">
    <source>
        <dbReference type="SAM" id="MobiDB-lite"/>
    </source>
</evidence>
<evidence type="ECO:0000256" key="2">
    <source>
        <dbReference type="SAM" id="Phobius"/>
    </source>
</evidence>
<dbReference type="STRING" id="155865.SAMN05216515_1105"/>
<feature type="region of interest" description="Disordered" evidence="1">
    <location>
        <begin position="183"/>
        <end position="212"/>
    </location>
</feature>
<reference evidence="3 4" key="1">
    <citation type="submission" date="2016-10" db="EMBL/GenBank/DDBJ databases">
        <authorList>
            <person name="de Groot N.N."/>
        </authorList>
    </citation>
    <scope>NUCLEOTIDE SEQUENCE [LARGE SCALE GENOMIC DNA]</scope>
    <source>
        <strain evidence="3 4">KHGC13</strain>
    </source>
</reference>
<evidence type="ECO:0000313" key="3">
    <source>
        <dbReference type="EMBL" id="SFU51354.1"/>
    </source>
</evidence>
<dbReference type="RefSeq" id="WP_090470961.1">
    <property type="nucleotide sequence ID" value="NZ_FOWF01000010.1"/>
</dbReference>
<keyword evidence="4" id="KW-1185">Reference proteome</keyword>
<evidence type="ECO:0008006" key="5">
    <source>
        <dbReference type="Google" id="ProtNLM"/>
    </source>
</evidence>
<accession>A0A1I7GSE6</accession>
<feature type="transmembrane region" description="Helical" evidence="2">
    <location>
        <begin position="12"/>
        <end position="45"/>
    </location>
</feature>
<keyword evidence="2" id="KW-0812">Transmembrane</keyword>
<dbReference type="EMBL" id="FPBT01000009">
    <property type="protein sequence ID" value="SFU51354.1"/>
    <property type="molecule type" value="Genomic_DNA"/>
</dbReference>
<proteinExistence type="predicted"/>
<sequence>MFDGFREKKRRNIYAVIMIALLVLTAISANIIAAVILVIMFLLYALSMLSTLYMGEQGVTVTMDVPGETEQGRSVDLTLAVRGARPWYLANLSSHITIQNELTGEAMEVNPSFFLLPSGTGRCRPVTISDTHCGRIRITADPVSFTDLLDRVKRDSGTSYETFLYLLPHLELLPERALQMDDGFTADPGNCDPGSGETEEGRTREAGPEGRGCPSAVLTLGTMDRSLSAEEKSRRVAQFLSASFTWLQEGRPHILVWQDGEKNLPVHEEIRCREDLDRAVRDLLDTPLTESPGK</sequence>
<evidence type="ECO:0000313" key="4">
    <source>
        <dbReference type="Proteomes" id="UP000198817"/>
    </source>
</evidence>
<feature type="compositionally biased region" description="Basic and acidic residues" evidence="1">
    <location>
        <begin position="199"/>
        <end position="208"/>
    </location>
</feature>
<name>A0A1I7GSE6_9FIRM</name>
<dbReference type="Proteomes" id="UP000198817">
    <property type="component" value="Unassembled WGS sequence"/>
</dbReference>
<gene>
    <name evidence="3" type="ORF">SAMN05216508_1095</name>
</gene>
<keyword evidence="2" id="KW-0472">Membrane</keyword>
<organism evidence="3 4">
    <name type="scientific">Eubacterium pyruvativorans</name>
    <dbReference type="NCBI Taxonomy" id="155865"/>
    <lineage>
        <taxon>Bacteria</taxon>
        <taxon>Bacillati</taxon>
        <taxon>Bacillota</taxon>
        <taxon>Clostridia</taxon>
        <taxon>Eubacteriales</taxon>
        <taxon>Eubacteriaceae</taxon>
        <taxon>Eubacterium</taxon>
    </lineage>
</organism>